<gene>
    <name evidence="1" type="ORF">LCGC14_2055050</name>
</gene>
<dbReference type="SUPFAM" id="SSF55186">
    <property type="entry name" value="ThrRS/AlaRS common domain"/>
    <property type="match status" value="1"/>
</dbReference>
<evidence type="ECO:0000313" key="1">
    <source>
        <dbReference type="EMBL" id="KKL75420.1"/>
    </source>
</evidence>
<proteinExistence type="predicted"/>
<accession>A0A0F9H1C0</accession>
<dbReference type="EMBL" id="LAZR01024354">
    <property type="protein sequence ID" value="KKL75420.1"/>
    <property type="molecule type" value="Genomic_DNA"/>
</dbReference>
<name>A0A0F9H1C0_9ZZZZ</name>
<reference evidence="1" key="1">
    <citation type="journal article" date="2015" name="Nature">
        <title>Complex archaea that bridge the gap between prokaryotes and eukaryotes.</title>
        <authorList>
            <person name="Spang A."/>
            <person name="Saw J.H."/>
            <person name="Jorgensen S.L."/>
            <person name="Zaremba-Niedzwiedzka K."/>
            <person name="Martijn J."/>
            <person name="Lind A.E."/>
            <person name="van Eijk R."/>
            <person name="Schleper C."/>
            <person name="Guy L."/>
            <person name="Ettema T.J."/>
        </authorList>
    </citation>
    <scope>NUCLEOTIDE SEQUENCE</scope>
</reference>
<dbReference type="GO" id="GO:0000166">
    <property type="term" value="F:nucleotide binding"/>
    <property type="evidence" value="ECO:0007669"/>
    <property type="project" value="InterPro"/>
</dbReference>
<dbReference type="AlphaFoldDB" id="A0A0F9H1C0"/>
<protein>
    <submittedName>
        <fullName evidence="1">Uncharacterized protein</fullName>
    </submittedName>
</protein>
<comment type="caution">
    <text evidence="1">The sequence shown here is derived from an EMBL/GenBank/DDBJ whole genome shotgun (WGS) entry which is preliminary data.</text>
</comment>
<sequence>MDVSIHMTWKEIIKDNTFGYTFKLDHKIPSELWDKIQELIEEVIKEDRKIKEKKIESASD</sequence>
<organism evidence="1">
    <name type="scientific">marine sediment metagenome</name>
    <dbReference type="NCBI Taxonomy" id="412755"/>
    <lineage>
        <taxon>unclassified sequences</taxon>
        <taxon>metagenomes</taxon>
        <taxon>ecological metagenomes</taxon>
    </lineage>
</organism>
<dbReference type="InterPro" id="IPR018163">
    <property type="entry name" value="Thr/Ala-tRNA-synth_IIc_edit"/>
</dbReference>